<proteinExistence type="predicted"/>
<dbReference type="EMBL" id="UINC01000563">
    <property type="protein sequence ID" value="SUZ57532.1"/>
    <property type="molecule type" value="Genomic_DNA"/>
</dbReference>
<accession>A0A381NSG8</accession>
<organism evidence="1">
    <name type="scientific">marine metagenome</name>
    <dbReference type="NCBI Taxonomy" id="408172"/>
    <lineage>
        <taxon>unclassified sequences</taxon>
        <taxon>metagenomes</taxon>
        <taxon>ecological metagenomes</taxon>
    </lineage>
</organism>
<reference evidence="1" key="1">
    <citation type="submission" date="2018-05" db="EMBL/GenBank/DDBJ databases">
        <authorList>
            <person name="Lanie J.A."/>
            <person name="Ng W.-L."/>
            <person name="Kazmierczak K.M."/>
            <person name="Andrzejewski T.M."/>
            <person name="Davidsen T.M."/>
            <person name="Wayne K.J."/>
            <person name="Tettelin H."/>
            <person name="Glass J.I."/>
            <person name="Rusch D."/>
            <person name="Podicherti R."/>
            <person name="Tsui H.-C.T."/>
            <person name="Winkler M.E."/>
        </authorList>
    </citation>
    <scope>NUCLEOTIDE SEQUENCE</scope>
</reference>
<protein>
    <recommendedName>
        <fullName evidence="2">Cytochrome c domain-containing protein</fullName>
    </recommendedName>
</protein>
<sequence>MKIKLYIVVGLLLCFSFYSITVHANNHEIKGSYEYGEKITKKSYGGGCFGGCHSHTIDMFKGSSPEAVMERIETSWHIASLTEEDLRDLSVFLSIKANQ</sequence>
<evidence type="ECO:0000313" key="1">
    <source>
        <dbReference type="EMBL" id="SUZ57532.1"/>
    </source>
</evidence>
<gene>
    <name evidence="1" type="ORF">METZ01_LOCUS10386</name>
</gene>
<evidence type="ECO:0008006" key="2">
    <source>
        <dbReference type="Google" id="ProtNLM"/>
    </source>
</evidence>
<name>A0A381NSG8_9ZZZZ</name>
<dbReference type="AlphaFoldDB" id="A0A381NSG8"/>